<sequence>MSDLTEMHREAQKNNWDDYGSALRGAGMPLEIAGIRLLPIPRWDYDVVLSFRGEDTRSSFVSHLHSALCCSGVRPFVDGELQRGERISPSLERAIEGSRIAIVVFSPNFAASTWCLQEPTKILEMKDTREQLVRPAFLRIDPSDMRKQACVIGEIMARHEEVFGGGNGDGSERVKKWRDALREAANLSGWHLGNRVDASRGIASPYAPEIASPYASRSSAIVSLESELIQKIVEEESSKLHRPYLDVAKHPAALDKHIQAVRILLNTEDDGIRVVGICGIGRIGKTTIAKAVYNMTADQFEGSSFLANKLSPTRDYQFISFCFTNYAKGIPLALIVLGSFLSGKSIHEWNCTLERLRAIPDGQIDEILKTSFDGLGTHEQAIFLNIACFFKGEDKDYVTKLLDRCNFYPDSGLQILSKKSLIHIDSNIIWMHDLLQELGREIVRQESPENPGRRSRLWYHEDILKVLRENSGTNSVEGIKLDMLEPEEVFMGAKAIKQMKRLRLIMVRNIHISGCPEYLSNEMRWLDVHGNNLPATVESNCPAQPGVPDSRPTKPAKNEQHHGLIRTSLFRFRCKDAASRSRKINCRDAPSDFRSIMATPHKLAQFLCFKRLVGYSQQH</sequence>
<dbReference type="Gene3D" id="1.10.8.430">
    <property type="entry name" value="Helical domain of apoptotic protease-activating factors"/>
    <property type="match status" value="1"/>
</dbReference>
<dbReference type="Pfam" id="PF23282">
    <property type="entry name" value="WHD_ROQ1"/>
    <property type="match status" value="1"/>
</dbReference>
<organism evidence="4 5">
    <name type="scientific">Rhodamnia argentea</name>
    <dbReference type="NCBI Taxonomy" id="178133"/>
    <lineage>
        <taxon>Eukaryota</taxon>
        <taxon>Viridiplantae</taxon>
        <taxon>Streptophyta</taxon>
        <taxon>Embryophyta</taxon>
        <taxon>Tracheophyta</taxon>
        <taxon>Spermatophyta</taxon>
        <taxon>Magnoliopsida</taxon>
        <taxon>eudicotyledons</taxon>
        <taxon>Gunneridae</taxon>
        <taxon>Pentapetalae</taxon>
        <taxon>rosids</taxon>
        <taxon>malvids</taxon>
        <taxon>Myrtales</taxon>
        <taxon>Myrtaceae</taxon>
        <taxon>Myrtoideae</taxon>
        <taxon>Myrteae</taxon>
        <taxon>Australasian group</taxon>
        <taxon>Rhodamnia</taxon>
    </lineage>
</organism>
<dbReference type="InterPro" id="IPR044974">
    <property type="entry name" value="Disease_R_plants"/>
</dbReference>
<dbReference type="PANTHER" id="PTHR11017">
    <property type="entry name" value="LEUCINE-RICH REPEAT-CONTAINING PROTEIN"/>
    <property type="match status" value="1"/>
</dbReference>
<dbReference type="PROSITE" id="PS50104">
    <property type="entry name" value="TIR"/>
    <property type="match status" value="1"/>
</dbReference>
<dbReference type="InterPro" id="IPR035897">
    <property type="entry name" value="Toll_tir_struct_dom_sf"/>
</dbReference>
<evidence type="ECO:0000256" key="1">
    <source>
        <dbReference type="ARBA" id="ARBA00022737"/>
    </source>
</evidence>
<evidence type="ECO:0000259" key="3">
    <source>
        <dbReference type="PROSITE" id="PS50104"/>
    </source>
</evidence>
<reference evidence="5" key="1">
    <citation type="submission" date="2025-08" db="UniProtKB">
        <authorList>
            <consortium name="RefSeq"/>
        </authorList>
    </citation>
    <scope>IDENTIFICATION</scope>
    <source>
        <tissue evidence="5">Leaf</tissue>
    </source>
</reference>
<keyword evidence="4" id="KW-1185">Reference proteome</keyword>
<keyword evidence="2" id="KW-0611">Plant defense</keyword>
<dbReference type="InterPro" id="IPR058192">
    <property type="entry name" value="WHD_ROQ1-like"/>
</dbReference>
<keyword evidence="1" id="KW-0677">Repeat</keyword>
<dbReference type="Pfam" id="PF01582">
    <property type="entry name" value="TIR"/>
    <property type="match status" value="1"/>
</dbReference>
<feature type="domain" description="TIR" evidence="3">
    <location>
        <begin position="43"/>
        <end position="240"/>
    </location>
</feature>
<evidence type="ECO:0000313" key="5">
    <source>
        <dbReference type="RefSeq" id="XP_048127281.1"/>
    </source>
</evidence>
<dbReference type="SUPFAM" id="SSF46785">
    <property type="entry name" value="Winged helix' DNA-binding domain"/>
    <property type="match status" value="1"/>
</dbReference>
<dbReference type="PANTHER" id="PTHR11017:SF573">
    <property type="entry name" value="ADP-RIBOSYL CYCLASE_CYCLIC ADP-RIBOSE HYDROLASE"/>
    <property type="match status" value="1"/>
</dbReference>
<dbReference type="RefSeq" id="XP_048127281.1">
    <property type="nucleotide sequence ID" value="XM_048271324.1"/>
</dbReference>
<dbReference type="SUPFAM" id="SSF52200">
    <property type="entry name" value="Toll/Interleukin receptor TIR domain"/>
    <property type="match status" value="1"/>
</dbReference>
<dbReference type="InterPro" id="IPR027417">
    <property type="entry name" value="P-loop_NTPase"/>
</dbReference>
<evidence type="ECO:0000313" key="4">
    <source>
        <dbReference type="Proteomes" id="UP000827889"/>
    </source>
</evidence>
<protein>
    <submittedName>
        <fullName evidence="5">Disease resistance protein RPV1-like</fullName>
    </submittedName>
</protein>
<dbReference type="SUPFAM" id="SSF52540">
    <property type="entry name" value="P-loop containing nucleoside triphosphate hydrolases"/>
    <property type="match status" value="1"/>
</dbReference>
<dbReference type="InterPro" id="IPR000157">
    <property type="entry name" value="TIR_dom"/>
</dbReference>
<name>A0ABM3GSF4_9MYRT</name>
<dbReference type="InterPro" id="IPR036390">
    <property type="entry name" value="WH_DNA-bd_sf"/>
</dbReference>
<dbReference type="Gene3D" id="3.40.50.10140">
    <property type="entry name" value="Toll/interleukin-1 receptor homology (TIR) domain"/>
    <property type="match status" value="1"/>
</dbReference>
<dbReference type="Proteomes" id="UP000827889">
    <property type="component" value="Chromosome 10"/>
</dbReference>
<proteinExistence type="predicted"/>
<evidence type="ECO:0000256" key="2">
    <source>
        <dbReference type="ARBA" id="ARBA00022821"/>
    </source>
</evidence>
<dbReference type="SMART" id="SM00255">
    <property type="entry name" value="TIR"/>
    <property type="match status" value="1"/>
</dbReference>
<dbReference type="GeneID" id="115741989"/>
<accession>A0ABM3GSF4</accession>
<dbReference type="InterPro" id="IPR042197">
    <property type="entry name" value="Apaf_helical"/>
</dbReference>
<gene>
    <name evidence="5" type="primary">LOC115741989</name>
</gene>